<evidence type="ECO:0000256" key="2">
    <source>
        <dbReference type="ARBA" id="ARBA00007998"/>
    </source>
</evidence>
<dbReference type="OrthoDB" id="1675410at2"/>
<dbReference type="RefSeq" id="WP_093753602.1">
    <property type="nucleotide sequence ID" value="NZ_BSYN01000005.1"/>
</dbReference>
<dbReference type="NCBIfam" id="TIGR00912">
    <property type="entry name" value="2A0309"/>
    <property type="match status" value="1"/>
</dbReference>
<protein>
    <submittedName>
        <fullName evidence="9">Spore germination protein</fullName>
    </submittedName>
</protein>
<dbReference type="EMBL" id="FNNG01000010">
    <property type="protein sequence ID" value="SDX36930.1"/>
    <property type="molecule type" value="Genomic_DNA"/>
</dbReference>
<name>A0A1H3B4I1_9FIRM</name>
<dbReference type="Pfam" id="PF03845">
    <property type="entry name" value="Spore_permease"/>
    <property type="match status" value="1"/>
</dbReference>
<feature type="transmembrane region" description="Helical" evidence="8">
    <location>
        <begin position="43"/>
        <end position="64"/>
    </location>
</feature>
<comment type="similarity">
    <text evidence="2">Belongs to the amino acid-polyamine-organocation (APC) superfamily. Spore germination protein (SGP) (TC 2.A.3.9) family.</text>
</comment>
<evidence type="ECO:0000256" key="3">
    <source>
        <dbReference type="ARBA" id="ARBA00022448"/>
    </source>
</evidence>
<dbReference type="PANTHER" id="PTHR34975">
    <property type="entry name" value="SPORE GERMINATION PROTEIN A2"/>
    <property type="match status" value="1"/>
</dbReference>
<feature type="transmembrane region" description="Helical" evidence="8">
    <location>
        <begin position="12"/>
        <end position="31"/>
    </location>
</feature>
<evidence type="ECO:0000313" key="9">
    <source>
        <dbReference type="EMBL" id="SDX36930.1"/>
    </source>
</evidence>
<feature type="transmembrane region" description="Helical" evidence="8">
    <location>
        <begin position="150"/>
        <end position="170"/>
    </location>
</feature>
<organism evidence="9 10">
    <name type="scientific">Tepidimicrobium xylanilyticum</name>
    <dbReference type="NCBI Taxonomy" id="1123352"/>
    <lineage>
        <taxon>Bacteria</taxon>
        <taxon>Bacillati</taxon>
        <taxon>Bacillota</taxon>
        <taxon>Tissierellia</taxon>
        <taxon>Tissierellales</taxon>
        <taxon>Tepidimicrobiaceae</taxon>
        <taxon>Tepidimicrobium</taxon>
    </lineage>
</organism>
<feature type="transmembrane region" description="Helical" evidence="8">
    <location>
        <begin position="84"/>
        <end position="101"/>
    </location>
</feature>
<dbReference type="PANTHER" id="PTHR34975:SF2">
    <property type="entry name" value="SPORE GERMINATION PROTEIN A2"/>
    <property type="match status" value="1"/>
</dbReference>
<keyword evidence="4" id="KW-0309">Germination</keyword>
<feature type="transmembrane region" description="Helical" evidence="8">
    <location>
        <begin position="337"/>
        <end position="362"/>
    </location>
</feature>
<dbReference type="Proteomes" id="UP000198828">
    <property type="component" value="Unassembled WGS sequence"/>
</dbReference>
<keyword evidence="3" id="KW-0813">Transport</keyword>
<keyword evidence="5 8" id="KW-0812">Transmembrane</keyword>
<dbReference type="GO" id="GO:0009847">
    <property type="term" value="P:spore germination"/>
    <property type="evidence" value="ECO:0007669"/>
    <property type="project" value="InterPro"/>
</dbReference>
<keyword evidence="10" id="KW-1185">Reference proteome</keyword>
<evidence type="ECO:0000256" key="1">
    <source>
        <dbReference type="ARBA" id="ARBA00004141"/>
    </source>
</evidence>
<accession>A0A1H3B4I1</accession>
<dbReference type="GO" id="GO:0016020">
    <property type="term" value="C:membrane"/>
    <property type="evidence" value="ECO:0007669"/>
    <property type="project" value="UniProtKB-SubCell"/>
</dbReference>
<feature type="transmembrane region" description="Helical" evidence="8">
    <location>
        <begin position="309"/>
        <end position="325"/>
    </location>
</feature>
<evidence type="ECO:0000256" key="4">
    <source>
        <dbReference type="ARBA" id="ARBA00022544"/>
    </source>
</evidence>
<feature type="transmembrane region" description="Helical" evidence="8">
    <location>
        <begin position="274"/>
        <end position="297"/>
    </location>
</feature>
<evidence type="ECO:0000256" key="5">
    <source>
        <dbReference type="ARBA" id="ARBA00022692"/>
    </source>
</evidence>
<evidence type="ECO:0000256" key="8">
    <source>
        <dbReference type="SAM" id="Phobius"/>
    </source>
</evidence>
<dbReference type="AlphaFoldDB" id="A0A1H3B4I1"/>
<evidence type="ECO:0000313" key="10">
    <source>
        <dbReference type="Proteomes" id="UP000198828"/>
    </source>
</evidence>
<comment type="subcellular location">
    <subcellularLocation>
        <location evidence="1">Membrane</location>
        <topology evidence="1">Multi-pass membrane protein</topology>
    </subcellularLocation>
</comment>
<feature type="transmembrane region" description="Helical" evidence="8">
    <location>
        <begin position="224"/>
        <end position="245"/>
    </location>
</feature>
<evidence type="ECO:0000256" key="6">
    <source>
        <dbReference type="ARBA" id="ARBA00022989"/>
    </source>
</evidence>
<sequence>MYDMRERNKIYYNQALLLLINFRIIMGLNNLPILRVPPSNQDAWIVLLLSIPYVIILSFPLLFLSNKFSDLSLIEIIEKLMGKIFGKILGAFYILVFLYYLTMFSSNFVEILDYSLFRETPTWATASLLLITCVYIGYKGLRNLARFGEFVIPIMIITMFIFVILGLRNYQFDYLFPILSDSTISQINKGAIIIGLRFVDILIATMLTPYLANKKELNKIYIRSTLFSLLIILIIVITIQCTLGTEFAKRINFPFLTYTRLINFEQTIQGFESIYIVSWIIGNIIRTSGYLFITSVSLEQFTGIRNDRFIIPIAILIFIAVQLIKDRRPVLGVNEPFSQITLIISVISIILIPIVLLIAYFFRKNKL</sequence>
<reference evidence="9 10" key="1">
    <citation type="submission" date="2016-10" db="EMBL/GenBank/DDBJ databases">
        <authorList>
            <person name="de Groot N.N."/>
        </authorList>
    </citation>
    <scope>NUCLEOTIDE SEQUENCE [LARGE SCALE GENOMIC DNA]</scope>
    <source>
        <strain evidence="9 10">DSM 23310</strain>
    </source>
</reference>
<feature type="transmembrane region" description="Helical" evidence="8">
    <location>
        <begin position="190"/>
        <end position="212"/>
    </location>
</feature>
<keyword evidence="7 8" id="KW-0472">Membrane</keyword>
<feature type="transmembrane region" description="Helical" evidence="8">
    <location>
        <begin position="121"/>
        <end position="138"/>
    </location>
</feature>
<keyword evidence="6 8" id="KW-1133">Transmembrane helix</keyword>
<gene>
    <name evidence="9" type="ORF">SAMN05660923_02175</name>
</gene>
<evidence type="ECO:0000256" key="7">
    <source>
        <dbReference type="ARBA" id="ARBA00023136"/>
    </source>
</evidence>
<proteinExistence type="inferred from homology"/>
<dbReference type="InterPro" id="IPR004761">
    <property type="entry name" value="Spore_GerAB"/>
</dbReference>
<dbReference type="Gene3D" id="1.20.1740.10">
    <property type="entry name" value="Amino acid/polyamine transporter I"/>
    <property type="match status" value="1"/>
</dbReference>